<dbReference type="Proteomes" id="UP000026941">
    <property type="component" value="Unassembled WGS sequence"/>
</dbReference>
<evidence type="ECO:0000313" key="2">
    <source>
        <dbReference type="Proteomes" id="UP000026941"/>
    </source>
</evidence>
<name>A0AA87Q7N8_RHIRH</name>
<evidence type="ECO:0000313" key="1">
    <source>
        <dbReference type="EMBL" id="GAJ97141.1"/>
    </source>
</evidence>
<proteinExistence type="predicted"/>
<protein>
    <submittedName>
        <fullName evidence="1">Uncharacterized protein</fullName>
    </submittedName>
</protein>
<reference evidence="1 2" key="1">
    <citation type="submission" date="2014-05" db="EMBL/GenBank/DDBJ databases">
        <title>Whole genome shotgun sequence of Rhizobium rhizogenes NBRC 13257.</title>
        <authorList>
            <person name="Katano-Makiyama Y."/>
            <person name="Hosoyama A."/>
            <person name="Hashimoto M."/>
            <person name="Hosoyama Y."/>
            <person name="Noguchi M."/>
            <person name="Tsuchikane K."/>
            <person name="Kimura A."/>
            <person name="Ohji S."/>
            <person name="Ichikawa N."/>
            <person name="Yamazoe A."/>
            <person name="Fujita N."/>
        </authorList>
    </citation>
    <scope>NUCLEOTIDE SEQUENCE [LARGE SCALE GENOMIC DNA]</scope>
    <source>
        <strain evidence="1 2">NBRC 13257</strain>
    </source>
</reference>
<dbReference type="EMBL" id="BAYX01000038">
    <property type="protein sequence ID" value="GAJ97141.1"/>
    <property type="molecule type" value="Genomic_DNA"/>
</dbReference>
<gene>
    <name evidence="1" type="ORF">RRH01S_38_00050</name>
</gene>
<dbReference type="AlphaFoldDB" id="A0AA87Q7N8"/>
<sequence length="136" mass="15195">MHLAASMGTPQEAACEPEADERWCTRSGIVYTFDFDGWSANLHFDSDRRFSHDTIDFFGHCDLPGFARIARPSEVACTVKGTVSFDLGDEQVALLRSGATVHFRKEEGDVRVLTKIAGALLPYDALANYYRLMLRC</sequence>
<organism evidence="1 2">
    <name type="scientific">Rhizobium rhizogenes NBRC 13257</name>
    <dbReference type="NCBI Taxonomy" id="1220581"/>
    <lineage>
        <taxon>Bacteria</taxon>
        <taxon>Pseudomonadati</taxon>
        <taxon>Pseudomonadota</taxon>
        <taxon>Alphaproteobacteria</taxon>
        <taxon>Hyphomicrobiales</taxon>
        <taxon>Rhizobiaceae</taxon>
        <taxon>Rhizobium/Agrobacterium group</taxon>
        <taxon>Rhizobium</taxon>
    </lineage>
</organism>
<accession>A0AA87Q7N8</accession>
<comment type="caution">
    <text evidence="1">The sequence shown here is derived from an EMBL/GenBank/DDBJ whole genome shotgun (WGS) entry which is preliminary data.</text>
</comment>